<feature type="binding site" evidence="4">
    <location>
        <position position="350"/>
    </location>
    <ligand>
        <name>Mn(2+)</name>
        <dbReference type="ChEBI" id="CHEBI:29035"/>
        <label>1</label>
    </ligand>
</feature>
<dbReference type="SUPFAM" id="SSF143856">
    <property type="entry name" value="DeoB insert domain-like"/>
    <property type="match status" value="1"/>
</dbReference>
<dbReference type="UniPathway" id="UPA00087">
    <property type="reaction ID" value="UER00173"/>
</dbReference>
<accession>A0A3L7JEX4</accession>
<gene>
    <name evidence="4" type="primary">deoB</name>
    <name evidence="7" type="ORF">D8780_12930</name>
</gene>
<evidence type="ECO:0000256" key="5">
    <source>
        <dbReference type="NCBIfam" id="TIGR01696"/>
    </source>
</evidence>
<dbReference type="GO" id="GO:0006018">
    <property type="term" value="P:2-deoxyribose 1-phosphate catabolic process"/>
    <property type="evidence" value="ECO:0007669"/>
    <property type="project" value="UniProtKB-UniRule"/>
</dbReference>
<evidence type="ECO:0000256" key="4">
    <source>
        <dbReference type="HAMAP-Rule" id="MF_00740"/>
    </source>
</evidence>
<evidence type="ECO:0000256" key="1">
    <source>
        <dbReference type="ARBA" id="ARBA00010373"/>
    </source>
</evidence>
<dbReference type="CDD" id="cd16009">
    <property type="entry name" value="PPM"/>
    <property type="match status" value="1"/>
</dbReference>
<organism evidence="7 8">
    <name type="scientific">Notoacmeibacter ruber</name>
    <dbReference type="NCBI Taxonomy" id="2670375"/>
    <lineage>
        <taxon>Bacteria</taxon>
        <taxon>Pseudomonadati</taxon>
        <taxon>Pseudomonadota</taxon>
        <taxon>Alphaproteobacteria</taxon>
        <taxon>Hyphomicrobiales</taxon>
        <taxon>Notoacmeibacteraceae</taxon>
        <taxon>Notoacmeibacter</taxon>
    </lineage>
</organism>
<comment type="subcellular location">
    <subcellularLocation>
        <location evidence="4">Cytoplasm</location>
    </subcellularLocation>
</comment>
<feature type="binding site" evidence="4">
    <location>
        <position position="309"/>
    </location>
    <ligand>
        <name>Mn(2+)</name>
        <dbReference type="ChEBI" id="CHEBI:29035"/>
        <label>2</label>
    </ligand>
</feature>
<comment type="function">
    <text evidence="4">Isomerase that catalyzes the conversion of deoxy-ribose 1-phosphate (dRib-1-P) and ribose 1-phosphate (Rib-1-P) to deoxy-ribose 5-phosphate (dRib-5-P) and ribose 5-phosphate (Rib-5-P), respectively.</text>
</comment>
<feature type="binding site" evidence="4">
    <location>
        <position position="362"/>
    </location>
    <ligand>
        <name>Mn(2+)</name>
        <dbReference type="ChEBI" id="CHEBI:29035"/>
        <label>2</label>
    </ligand>
</feature>
<keyword evidence="4 7" id="KW-0413">Isomerase</keyword>
<dbReference type="InterPro" id="IPR024052">
    <property type="entry name" value="Phosphopentomutase_DeoB_cap_sf"/>
</dbReference>
<dbReference type="GO" id="GO:0000287">
    <property type="term" value="F:magnesium ion binding"/>
    <property type="evidence" value="ECO:0007669"/>
    <property type="project" value="UniProtKB-UniRule"/>
</dbReference>
<keyword evidence="8" id="KW-1185">Reference proteome</keyword>
<dbReference type="HAMAP" id="MF_00740">
    <property type="entry name" value="Phosphopentomut"/>
    <property type="match status" value="1"/>
</dbReference>
<dbReference type="Gene3D" id="3.30.70.1250">
    <property type="entry name" value="Phosphopentomutase"/>
    <property type="match status" value="1"/>
</dbReference>
<dbReference type="EC" id="5.4.2.7" evidence="4 5"/>
<evidence type="ECO:0000256" key="3">
    <source>
        <dbReference type="ARBA" id="ARBA00023211"/>
    </source>
</evidence>
<dbReference type="PANTHER" id="PTHR21110:SF0">
    <property type="entry name" value="PHOSPHOPENTOMUTASE"/>
    <property type="match status" value="1"/>
</dbReference>
<keyword evidence="4" id="KW-0963">Cytoplasm</keyword>
<protein>
    <recommendedName>
        <fullName evidence="4 5">Phosphopentomutase</fullName>
        <ecNumber evidence="4 5">5.4.2.7</ecNumber>
    </recommendedName>
    <alternativeName>
        <fullName evidence="4">Phosphodeoxyribomutase</fullName>
    </alternativeName>
</protein>
<comment type="pathway">
    <text evidence="4">Carbohydrate degradation; 2-deoxy-D-ribose 1-phosphate degradation; D-glyceraldehyde 3-phosphate and acetaldehyde from 2-deoxy-alpha-D-ribose 1-phosphate: step 1/2.</text>
</comment>
<sequence length="412" mass="44430">MARVFLIVMDSFGVGGAPDAADYFNDGRSDEGAATLQHIAKACAAGDCDNDERSGALHLPNLERLGLGVAAFQATGAWPVGFSENPDLIGRACAATEVSKGKDTISGHWEIGGVPVPFDWGYLPRRIPILPDDVREGMIEAGNLPGILADRHAEGIGVIETFGEEHIATGKPIVYTSADSVIQIAAHEDHFGLQRLYDLCEATRKLADRYKIGRVIARPFIGERPGEFQRTGNRKDYSVPPPEPTVLERLTGAGHIVRAIGKVSDIFAHQGVTESHKVSGHPALMEETLKALDELPDGGFGFVNFVDFDQLYGHRRNPSGYAAALEWFDARLPEILDKMRPDDLLIITADHGNDPTWHGTDHTRERVPVLMVGGDTAPGQSQMRETFADIGETVASHLGIAPGSHGQAIGRA</sequence>
<dbReference type="GO" id="GO:0008973">
    <property type="term" value="F:phosphopentomutase activity"/>
    <property type="evidence" value="ECO:0007669"/>
    <property type="project" value="UniProtKB-UniRule"/>
</dbReference>
<dbReference type="Pfam" id="PF01676">
    <property type="entry name" value="Metalloenzyme"/>
    <property type="match status" value="1"/>
</dbReference>
<dbReference type="GO" id="GO:0043094">
    <property type="term" value="P:metabolic compound salvage"/>
    <property type="evidence" value="ECO:0007669"/>
    <property type="project" value="UniProtKB-UniRule"/>
</dbReference>
<dbReference type="GO" id="GO:0006015">
    <property type="term" value="P:5-phosphoribose 1-diphosphate biosynthetic process"/>
    <property type="evidence" value="ECO:0007669"/>
    <property type="project" value="UniProtKB-UniPathway"/>
</dbReference>
<name>A0A3L7JEX4_9HYPH</name>
<evidence type="ECO:0000313" key="8">
    <source>
        <dbReference type="Proteomes" id="UP000281094"/>
    </source>
</evidence>
<dbReference type="NCBIfam" id="TIGR01696">
    <property type="entry name" value="deoB"/>
    <property type="match status" value="1"/>
</dbReference>
<dbReference type="InterPro" id="IPR017850">
    <property type="entry name" value="Alkaline_phosphatase_core_sf"/>
</dbReference>
<dbReference type="InterPro" id="IPR006124">
    <property type="entry name" value="Metalloenzyme"/>
</dbReference>
<keyword evidence="2 4" id="KW-0479">Metal-binding</keyword>
<comment type="similarity">
    <text evidence="1 4">Belongs to the phosphopentomutase family.</text>
</comment>
<proteinExistence type="inferred from homology"/>
<comment type="cofactor">
    <cofactor evidence="4">
        <name>Mn(2+)</name>
        <dbReference type="ChEBI" id="CHEBI:29035"/>
    </cofactor>
    <text evidence="4">Binds 2 manganese ions.</text>
</comment>
<comment type="catalytic activity">
    <reaction evidence="4">
        <text>2-deoxy-alpha-D-ribose 1-phosphate = 2-deoxy-D-ribose 5-phosphate</text>
        <dbReference type="Rhea" id="RHEA:27658"/>
        <dbReference type="ChEBI" id="CHEBI:57259"/>
        <dbReference type="ChEBI" id="CHEBI:62877"/>
        <dbReference type="EC" id="5.4.2.7"/>
    </reaction>
</comment>
<dbReference type="GO" id="GO:0030145">
    <property type="term" value="F:manganese ion binding"/>
    <property type="evidence" value="ECO:0007669"/>
    <property type="project" value="UniProtKB-UniRule"/>
</dbReference>
<dbReference type="NCBIfam" id="NF003766">
    <property type="entry name" value="PRK05362.1"/>
    <property type="match status" value="1"/>
</dbReference>
<dbReference type="EMBL" id="RCWN01000001">
    <property type="protein sequence ID" value="RLQ89004.1"/>
    <property type="molecule type" value="Genomic_DNA"/>
</dbReference>
<evidence type="ECO:0000313" key="7">
    <source>
        <dbReference type="EMBL" id="RLQ89004.1"/>
    </source>
</evidence>
<dbReference type="RefSeq" id="WP_121645971.1">
    <property type="nucleotide sequence ID" value="NZ_RCWN01000001.1"/>
</dbReference>
<dbReference type="GO" id="GO:0009117">
    <property type="term" value="P:nucleotide metabolic process"/>
    <property type="evidence" value="ECO:0007669"/>
    <property type="project" value="UniProtKB-UniRule"/>
</dbReference>
<dbReference type="Gene3D" id="3.40.720.10">
    <property type="entry name" value="Alkaline Phosphatase, subunit A"/>
    <property type="match status" value="1"/>
</dbReference>
<reference evidence="7 8" key="1">
    <citation type="submission" date="2018-10" db="EMBL/GenBank/DDBJ databases">
        <title>Notoacmeibacter sp. M2BS9Y-3-1, whole genome shotgun sequence.</title>
        <authorList>
            <person name="Tuo L."/>
        </authorList>
    </citation>
    <scope>NUCLEOTIDE SEQUENCE [LARGE SCALE GENOMIC DNA]</scope>
    <source>
        <strain evidence="7 8">M2BS9Y-3-1</strain>
    </source>
</reference>
<feature type="binding site" evidence="4">
    <location>
        <position position="351"/>
    </location>
    <ligand>
        <name>Mn(2+)</name>
        <dbReference type="ChEBI" id="CHEBI:29035"/>
        <label>1</label>
    </ligand>
</feature>
<dbReference type="AlphaFoldDB" id="A0A3L7JEX4"/>
<dbReference type="GO" id="GO:0005829">
    <property type="term" value="C:cytosol"/>
    <property type="evidence" value="ECO:0007669"/>
    <property type="project" value="TreeGrafter"/>
</dbReference>
<dbReference type="PIRSF" id="PIRSF001491">
    <property type="entry name" value="Ppentomutase"/>
    <property type="match status" value="1"/>
</dbReference>
<comment type="caution">
    <text evidence="7">The sequence shown here is derived from an EMBL/GenBank/DDBJ whole genome shotgun (WGS) entry which is preliminary data.</text>
</comment>
<comment type="catalytic activity">
    <reaction evidence="4">
        <text>alpha-D-ribose 1-phosphate = D-ribose 5-phosphate</text>
        <dbReference type="Rhea" id="RHEA:18793"/>
        <dbReference type="ChEBI" id="CHEBI:57720"/>
        <dbReference type="ChEBI" id="CHEBI:78346"/>
        <dbReference type="EC" id="5.4.2.7"/>
    </reaction>
</comment>
<feature type="binding site" evidence="4">
    <location>
        <position position="10"/>
    </location>
    <ligand>
        <name>Mn(2+)</name>
        <dbReference type="ChEBI" id="CHEBI:29035"/>
        <label>1</label>
    </ligand>
</feature>
<dbReference type="PANTHER" id="PTHR21110">
    <property type="entry name" value="PHOSPHOPENTOMUTASE"/>
    <property type="match status" value="1"/>
</dbReference>
<dbReference type="SUPFAM" id="SSF53649">
    <property type="entry name" value="Alkaline phosphatase-like"/>
    <property type="match status" value="1"/>
</dbReference>
<dbReference type="Proteomes" id="UP000281094">
    <property type="component" value="Unassembled WGS sequence"/>
</dbReference>
<feature type="domain" description="Metalloenzyme" evidence="6">
    <location>
        <begin position="3"/>
        <end position="401"/>
    </location>
</feature>
<keyword evidence="3 4" id="KW-0464">Manganese</keyword>
<feature type="binding site" evidence="4">
    <location>
        <position position="314"/>
    </location>
    <ligand>
        <name>Mn(2+)</name>
        <dbReference type="ChEBI" id="CHEBI:29035"/>
        <label>2</label>
    </ligand>
</feature>
<evidence type="ECO:0000259" key="6">
    <source>
        <dbReference type="Pfam" id="PF01676"/>
    </source>
</evidence>
<dbReference type="InterPro" id="IPR010045">
    <property type="entry name" value="DeoB"/>
</dbReference>
<evidence type="ECO:0000256" key="2">
    <source>
        <dbReference type="ARBA" id="ARBA00022723"/>
    </source>
</evidence>